<evidence type="ECO:0000313" key="3">
    <source>
        <dbReference type="Proteomes" id="UP000095751"/>
    </source>
</evidence>
<dbReference type="OrthoDB" id="269124at2759"/>
<dbReference type="SUPFAM" id="SSF48690">
    <property type="entry name" value="Epsilon subunit of mitochondrial F1F0-ATP synthase"/>
    <property type="match status" value="1"/>
</dbReference>
<dbReference type="Pfam" id="PF04627">
    <property type="entry name" value="ATP-synt_Eps"/>
    <property type="match status" value="1"/>
</dbReference>
<dbReference type="EMBL" id="KV784381">
    <property type="protein sequence ID" value="OEU08345.1"/>
    <property type="molecule type" value="Genomic_DNA"/>
</dbReference>
<evidence type="ECO:0000256" key="1">
    <source>
        <dbReference type="ARBA" id="ARBA00009502"/>
    </source>
</evidence>
<dbReference type="GO" id="GO:0005743">
    <property type="term" value="C:mitochondrial inner membrane"/>
    <property type="evidence" value="ECO:0007669"/>
    <property type="project" value="InterPro"/>
</dbReference>
<comment type="similarity">
    <text evidence="1">Belongs to the eukaryotic ATPase epsilon family.</text>
</comment>
<dbReference type="Gene3D" id="1.10.1620.20">
    <property type="entry name" value="ATP synthase, F1 complex, epsilon subunit superfamily, mitochondrial"/>
    <property type="match status" value="1"/>
</dbReference>
<sequence>MTPPATNFWRIAGMSYLQYVNRAAGSVRSALKEPMKSKLSAQGEFSYKASAWVDGTQMSKTEITSLSQAGK</sequence>
<reference evidence="2 3" key="1">
    <citation type="submission" date="2016-09" db="EMBL/GenBank/DDBJ databases">
        <title>Extensive genetic diversity and differential bi-allelic expression allows diatom success in the polar Southern Ocean.</title>
        <authorList>
            <consortium name="DOE Joint Genome Institute"/>
            <person name="Mock T."/>
            <person name="Otillar R.P."/>
            <person name="Strauss J."/>
            <person name="Dupont C."/>
            <person name="Frickenhaus S."/>
            <person name="Maumus F."/>
            <person name="Mcmullan M."/>
            <person name="Sanges R."/>
            <person name="Schmutz J."/>
            <person name="Toseland A."/>
            <person name="Valas R."/>
            <person name="Veluchamy A."/>
            <person name="Ward B.J."/>
            <person name="Allen A."/>
            <person name="Barry K."/>
            <person name="Falciatore A."/>
            <person name="Ferrante M."/>
            <person name="Fortunato A.E."/>
            <person name="Gloeckner G."/>
            <person name="Gruber A."/>
            <person name="Hipkin R."/>
            <person name="Janech M."/>
            <person name="Kroth P."/>
            <person name="Leese F."/>
            <person name="Lindquist E."/>
            <person name="Lyon B.R."/>
            <person name="Martin J."/>
            <person name="Mayer C."/>
            <person name="Parker M."/>
            <person name="Quesneville H."/>
            <person name="Raymond J."/>
            <person name="Uhlig C."/>
            <person name="Valentin K.U."/>
            <person name="Worden A.Z."/>
            <person name="Armbrust E.V."/>
            <person name="Bowler C."/>
            <person name="Green B."/>
            <person name="Moulton V."/>
            <person name="Van Oosterhout C."/>
            <person name="Grigoriev I."/>
        </authorList>
    </citation>
    <scope>NUCLEOTIDE SEQUENCE [LARGE SCALE GENOMIC DNA]</scope>
    <source>
        <strain evidence="2 3">CCMP1102</strain>
    </source>
</reference>
<dbReference type="GO" id="GO:0042776">
    <property type="term" value="P:proton motive force-driven mitochondrial ATP synthesis"/>
    <property type="evidence" value="ECO:0007669"/>
    <property type="project" value="TreeGrafter"/>
</dbReference>
<dbReference type="CDD" id="cd12153">
    <property type="entry name" value="F1-ATPase_epsilon"/>
    <property type="match status" value="1"/>
</dbReference>
<dbReference type="GO" id="GO:0046933">
    <property type="term" value="F:proton-transporting ATP synthase activity, rotational mechanism"/>
    <property type="evidence" value="ECO:0007669"/>
    <property type="project" value="InterPro"/>
</dbReference>
<dbReference type="InterPro" id="IPR006721">
    <property type="entry name" value="ATP_synth_F1_esu_mt"/>
</dbReference>
<evidence type="ECO:0000313" key="2">
    <source>
        <dbReference type="EMBL" id="OEU08345.1"/>
    </source>
</evidence>
<dbReference type="InterPro" id="IPR036742">
    <property type="entry name" value="ATP_synth_F1_esu_sf_mt"/>
</dbReference>
<dbReference type="GO" id="GO:0045259">
    <property type="term" value="C:proton-transporting ATP synthase complex"/>
    <property type="evidence" value="ECO:0007669"/>
    <property type="project" value="InterPro"/>
</dbReference>
<accession>A0A1E7ER17</accession>
<proteinExistence type="inferred from homology"/>
<dbReference type="InParanoid" id="A0A1E7ER17"/>
<dbReference type="AlphaFoldDB" id="A0A1E7ER17"/>
<protein>
    <submittedName>
        <fullName evidence="2">Uncharacterized protein</fullName>
    </submittedName>
</protein>
<dbReference type="PANTHER" id="PTHR12448:SF0">
    <property type="entry name" value="ATP SYNTHASE SUBUNIT EPSILON, MITOCHONDRIAL"/>
    <property type="match status" value="1"/>
</dbReference>
<name>A0A1E7ER17_9STRA</name>
<gene>
    <name evidence="2" type="ORF">FRACYDRAFT_271807</name>
</gene>
<organism evidence="2 3">
    <name type="scientific">Fragilariopsis cylindrus CCMP1102</name>
    <dbReference type="NCBI Taxonomy" id="635003"/>
    <lineage>
        <taxon>Eukaryota</taxon>
        <taxon>Sar</taxon>
        <taxon>Stramenopiles</taxon>
        <taxon>Ochrophyta</taxon>
        <taxon>Bacillariophyta</taxon>
        <taxon>Bacillariophyceae</taxon>
        <taxon>Bacillariophycidae</taxon>
        <taxon>Bacillariales</taxon>
        <taxon>Bacillariaceae</taxon>
        <taxon>Fragilariopsis</taxon>
    </lineage>
</organism>
<keyword evidence="3" id="KW-1185">Reference proteome</keyword>
<dbReference type="KEGG" id="fcy:FRACYDRAFT_271807"/>
<dbReference type="Proteomes" id="UP000095751">
    <property type="component" value="Unassembled WGS sequence"/>
</dbReference>
<dbReference type="PANTHER" id="PTHR12448">
    <property type="entry name" value="ATP SYNTHASE EPSILON CHAIN, MITOCHONDRIAL"/>
    <property type="match status" value="1"/>
</dbReference>